<sequence length="242" mass="25673">MQQDLSDKVVLVTGASSGIGRAMAMALAAQGTRLALVGRSAERLGAIADRIGNGAAAIAADLTKPGEVERVVSEVGSRFGRIDILLPNAGLYIAGDVADGDPDAWDELLTINVNSVFRLVRAVLPQMIERKAGHIVITSSVSGHQAIQWEPVYSASKHAIQSFVHGLRRQVAAHNVRVGAVAPGVVLNELWGYTDAAAIDAKVESREGLRSEDVADAVVYMLTRPANVTIRDLVILPQNQDI</sequence>
<dbReference type="PROSITE" id="PS00061">
    <property type="entry name" value="ADH_SHORT"/>
    <property type="match status" value="1"/>
</dbReference>
<dbReference type="Proteomes" id="UP001271249">
    <property type="component" value="Unassembled WGS sequence"/>
</dbReference>
<evidence type="ECO:0000256" key="1">
    <source>
        <dbReference type="ARBA" id="ARBA00006484"/>
    </source>
</evidence>
<keyword evidence="2 5" id="KW-0560">Oxidoreductase</keyword>
<evidence type="ECO:0000313" key="6">
    <source>
        <dbReference type="Proteomes" id="UP001271249"/>
    </source>
</evidence>
<comment type="caution">
    <text evidence="5">The sequence shown here is derived from an EMBL/GenBank/DDBJ whole genome shotgun (WGS) entry which is preliminary data.</text>
</comment>
<dbReference type="SUPFAM" id="SSF51735">
    <property type="entry name" value="NAD(P)-binding Rossmann-fold domains"/>
    <property type="match status" value="1"/>
</dbReference>
<dbReference type="InterPro" id="IPR057326">
    <property type="entry name" value="KR_dom"/>
</dbReference>
<dbReference type="EC" id="1.-.-.-" evidence="5"/>
<evidence type="ECO:0000256" key="2">
    <source>
        <dbReference type="ARBA" id="ARBA00023002"/>
    </source>
</evidence>
<feature type="domain" description="Ketoreductase" evidence="4">
    <location>
        <begin position="8"/>
        <end position="189"/>
    </location>
</feature>
<dbReference type="InterPro" id="IPR020904">
    <property type="entry name" value="Sc_DH/Rdtase_CS"/>
</dbReference>
<gene>
    <name evidence="5" type="ORF">RFN29_16075</name>
</gene>
<organism evidence="5 6">
    <name type="scientific">Mesorhizobium captivum</name>
    <dbReference type="NCBI Taxonomy" id="3072319"/>
    <lineage>
        <taxon>Bacteria</taxon>
        <taxon>Pseudomonadati</taxon>
        <taxon>Pseudomonadota</taxon>
        <taxon>Alphaproteobacteria</taxon>
        <taxon>Hyphomicrobiales</taxon>
        <taxon>Phyllobacteriaceae</taxon>
        <taxon>Mesorhizobium</taxon>
    </lineage>
</organism>
<dbReference type="PANTHER" id="PTHR44196:SF1">
    <property type="entry name" value="DEHYDROGENASE_REDUCTASE SDR FAMILY MEMBER 7B"/>
    <property type="match status" value="1"/>
</dbReference>
<accession>A0ABU4Z4T6</accession>
<dbReference type="PANTHER" id="PTHR44196">
    <property type="entry name" value="DEHYDROGENASE/REDUCTASE SDR FAMILY MEMBER 7B"/>
    <property type="match status" value="1"/>
</dbReference>
<dbReference type="EMBL" id="JAVIJC010000015">
    <property type="protein sequence ID" value="MDX8493089.1"/>
    <property type="molecule type" value="Genomic_DNA"/>
</dbReference>
<name>A0ABU4Z4T6_9HYPH</name>
<reference evidence="5 6" key="1">
    <citation type="submission" date="2023-08" db="EMBL/GenBank/DDBJ databases">
        <title>Implementing the SeqCode for naming new Mesorhizobium species isolated from Vachellia karroo root nodules.</title>
        <authorList>
            <person name="Van Lill M."/>
        </authorList>
    </citation>
    <scope>NUCLEOTIDE SEQUENCE [LARGE SCALE GENOMIC DNA]</scope>
    <source>
        <strain evidence="5 6">VK22B</strain>
    </source>
</reference>
<dbReference type="InterPro" id="IPR002347">
    <property type="entry name" value="SDR_fam"/>
</dbReference>
<dbReference type="PRINTS" id="PR00080">
    <property type="entry name" value="SDRFAMILY"/>
</dbReference>
<comment type="similarity">
    <text evidence="1 3">Belongs to the short-chain dehydrogenases/reductases (SDR) family.</text>
</comment>
<evidence type="ECO:0000256" key="3">
    <source>
        <dbReference type="RuleBase" id="RU000363"/>
    </source>
</evidence>
<dbReference type="PRINTS" id="PR00081">
    <property type="entry name" value="GDHRDH"/>
</dbReference>
<proteinExistence type="inferred from homology"/>
<dbReference type="Gene3D" id="3.40.50.720">
    <property type="entry name" value="NAD(P)-binding Rossmann-like Domain"/>
    <property type="match status" value="1"/>
</dbReference>
<dbReference type="SMART" id="SM00822">
    <property type="entry name" value="PKS_KR"/>
    <property type="match status" value="1"/>
</dbReference>
<dbReference type="CDD" id="cd05233">
    <property type="entry name" value="SDR_c"/>
    <property type="match status" value="1"/>
</dbReference>
<dbReference type="GO" id="GO:0016491">
    <property type="term" value="F:oxidoreductase activity"/>
    <property type="evidence" value="ECO:0007669"/>
    <property type="project" value="UniProtKB-KW"/>
</dbReference>
<evidence type="ECO:0000259" key="4">
    <source>
        <dbReference type="SMART" id="SM00822"/>
    </source>
</evidence>
<dbReference type="InterPro" id="IPR036291">
    <property type="entry name" value="NAD(P)-bd_dom_sf"/>
</dbReference>
<dbReference type="RefSeq" id="WP_320227064.1">
    <property type="nucleotide sequence ID" value="NZ_JAVIJB010000024.1"/>
</dbReference>
<protein>
    <submittedName>
        <fullName evidence="5">SDR family oxidoreductase</fullName>
        <ecNumber evidence="5">1.-.-.-</ecNumber>
    </submittedName>
</protein>
<evidence type="ECO:0000313" key="5">
    <source>
        <dbReference type="EMBL" id="MDX8493089.1"/>
    </source>
</evidence>
<keyword evidence="6" id="KW-1185">Reference proteome</keyword>
<dbReference type="Pfam" id="PF00106">
    <property type="entry name" value="adh_short"/>
    <property type="match status" value="1"/>
</dbReference>